<proteinExistence type="predicted"/>
<dbReference type="EMBL" id="JASCZI010062626">
    <property type="protein sequence ID" value="MED6140684.1"/>
    <property type="molecule type" value="Genomic_DNA"/>
</dbReference>
<name>A0ABU6SWN2_9FABA</name>
<reference evidence="2 3" key="1">
    <citation type="journal article" date="2023" name="Plants (Basel)">
        <title>Bridging the Gap: Combining Genomics and Transcriptomics Approaches to Understand Stylosanthes scabra, an Orphan Legume from the Brazilian Caatinga.</title>
        <authorList>
            <person name="Ferreira-Neto J.R.C."/>
            <person name="da Silva M.D."/>
            <person name="Binneck E."/>
            <person name="de Melo N.F."/>
            <person name="da Silva R.H."/>
            <person name="de Melo A.L.T.M."/>
            <person name="Pandolfi V."/>
            <person name="Bustamante F.O."/>
            <person name="Brasileiro-Vidal A.C."/>
            <person name="Benko-Iseppon A.M."/>
        </authorList>
    </citation>
    <scope>NUCLEOTIDE SEQUENCE [LARGE SCALE GENOMIC DNA]</scope>
    <source>
        <tissue evidence="2">Leaves</tissue>
    </source>
</reference>
<comment type="caution">
    <text evidence="2">The sequence shown here is derived from an EMBL/GenBank/DDBJ whole genome shotgun (WGS) entry which is preliminary data.</text>
</comment>
<dbReference type="Proteomes" id="UP001341840">
    <property type="component" value="Unassembled WGS sequence"/>
</dbReference>
<sequence>MQGNKDKQILNFDPKIERTLCKLRKQSNQTHEISSEEVFEEVFDNIAEEGNKQKTLGEYFIPNTVRCGSLPLNDEAKSGRRDLNPQPQPWQGYASARQTGLGEGGKGKAGGDPCLE</sequence>
<evidence type="ECO:0000256" key="1">
    <source>
        <dbReference type="SAM" id="MobiDB-lite"/>
    </source>
</evidence>
<feature type="region of interest" description="Disordered" evidence="1">
    <location>
        <begin position="70"/>
        <end position="116"/>
    </location>
</feature>
<gene>
    <name evidence="2" type="ORF">PIB30_095751</name>
</gene>
<protein>
    <submittedName>
        <fullName evidence="2">Uncharacterized protein</fullName>
    </submittedName>
</protein>
<keyword evidence="3" id="KW-1185">Reference proteome</keyword>
<organism evidence="2 3">
    <name type="scientific">Stylosanthes scabra</name>
    <dbReference type="NCBI Taxonomy" id="79078"/>
    <lineage>
        <taxon>Eukaryota</taxon>
        <taxon>Viridiplantae</taxon>
        <taxon>Streptophyta</taxon>
        <taxon>Embryophyta</taxon>
        <taxon>Tracheophyta</taxon>
        <taxon>Spermatophyta</taxon>
        <taxon>Magnoliopsida</taxon>
        <taxon>eudicotyledons</taxon>
        <taxon>Gunneridae</taxon>
        <taxon>Pentapetalae</taxon>
        <taxon>rosids</taxon>
        <taxon>fabids</taxon>
        <taxon>Fabales</taxon>
        <taxon>Fabaceae</taxon>
        <taxon>Papilionoideae</taxon>
        <taxon>50 kb inversion clade</taxon>
        <taxon>dalbergioids sensu lato</taxon>
        <taxon>Dalbergieae</taxon>
        <taxon>Pterocarpus clade</taxon>
        <taxon>Stylosanthes</taxon>
    </lineage>
</organism>
<feature type="compositionally biased region" description="Basic and acidic residues" evidence="1">
    <location>
        <begin position="74"/>
        <end position="83"/>
    </location>
</feature>
<feature type="compositionally biased region" description="Gly residues" evidence="1">
    <location>
        <begin position="101"/>
        <end position="110"/>
    </location>
</feature>
<accession>A0ABU6SWN2</accession>
<evidence type="ECO:0000313" key="3">
    <source>
        <dbReference type="Proteomes" id="UP001341840"/>
    </source>
</evidence>
<evidence type="ECO:0000313" key="2">
    <source>
        <dbReference type="EMBL" id="MED6140684.1"/>
    </source>
</evidence>